<keyword evidence="1" id="KW-0472">Membrane</keyword>
<evidence type="ECO:0000256" key="2">
    <source>
        <dbReference type="SAM" id="SignalP"/>
    </source>
</evidence>
<feature type="signal peptide" evidence="2">
    <location>
        <begin position="1"/>
        <end position="18"/>
    </location>
</feature>
<keyword evidence="4" id="KW-1185">Reference proteome</keyword>
<reference evidence="3" key="1">
    <citation type="submission" date="2021-02" db="EMBL/GenBank/DDBJ databases">
        <authorList>
            <person name="Dougan E. K."/>
            <person name="Rhodes N."/>
            <person name="Thang M."/>
            <person name="Chan C."/>
        </authorList>
    </citation>
    <scope>NUCLEOTIDE SEQUENCE</scope>
</reference>
<comment type="caution">
    <text evidence="3">The sequence shown here is derived from an EMBL/GenBank/DDBJ whole genome shotgun (WGS) entry which is preliminary data.</text>
</comment>
<proteinExistence type="predicted"/>
<sequence length="140" mass="15881">MASVILLLFFSMFALGGAVMAGIHFGTADPAGNLGYLGLLFAVLCSPVRWAAHIIRKNVHQKKILLQNLQQHKLSNSLCRMDFDRSYVYKAITAWCGSTTRFEEYVQGPLQFELAGDTHRLRLPLRFMLRISPSCHQCWH</sequence>
<name>A0A812NBA0_9DINO</name>
<organism evidence="3 4">
    <name type="scientific">Symbiodinium natans</name>
    <dbReference type="NCBI Taxonomy" id="878477"/>
    <lineage>
        <taxon>Eukaryota</taxon>
        <taxon>Sar</taxon>
        <taxon>Alveolata</taxon>
        <taxon>Dinophyceae</taxon>
        <taxon>Suessiales</taxon>
        <taxon>Symbiodiniaceae</taxon>
        <taxon>Symbiodinium</taxon>
    </lineage>
</organism>
<feature type="transmembrane region" description="Helical" evidence="1">
    <location>
        <begin position="31"/>
        <end position="52"/>
    </location>
</feature>
<keyword evidence="1" id="KW-0812">Transmembrane</keyword>
<protein>
    <submittedName>
        <fullName evidence="3">Uncharacterized protein</fullName>
    </submittedName>
</protein>
<dbReference type="AlphaFoldDB" id="A0A812NBA0"/>
<keyword evidence="1" id="KW-1133">Transmembrane helix</keyword>
<gene>
    <name evidence="3" type="ORF">SNAT2548_LOCUS16181</name>
</gene>
<evidence type="ECO:0000313" key="4">
    <source>
        <dbReference type="Proteomes" id="UP000604046"/>
    </source>
</evidence>
<accession>A0A812NBA0</accession>
<dbReference type="Proteomes" id="UP000604046">
    <property type="component" value="Unassembled WGS sequence"/>
</dbReference>
<evidence type="ECO:0000256" key="1">
    <source>
        <dbReference type="SAM" id="Phobius"/>
    </source>
</evidence>
<keyword evidence="2" id="KW-0732">Signal</keyword>
<evidence type="ECO:0000313" key="3">
    <source>
        <dbReference type="EMBL" id="CAE7308004.1"/>
    </source>
</evidence>
<feature type="chain" id="PRO_5032777615" evidence="2">
    <location>
        <begin position="19"/>
        <end position="140"/>
    </location>
</feature>
<dbReference type="EMBL" id="CAJNDS010002076">
    <property type="protein sequence ID" value="CAE7308004.1"/>
    <property type="molecule type" value="Genomic_DNA"/>
</dbReference>